<proteinExistence type="predicted"/>
<protein>
    <submittedName>
        <fullName evidence="3">Rubredoxin-like zinc ribbon protein</fullName>
    </submittedName>
</protein>
<name>A0A419WKH0_9EURY</name>
<evidence type="ECO:0000259" key="2">
    <source>
        <dbReference type="Pfam" id="PF12172"/>
    </source>
</evidence>
<accession>A0A419WKH0</accession>
<feature type="region of interest" description="Disordered" evidence="1">
    <location>
        <begin position="55"/>
        <end position="95"/>
    </location>
</feature>
<feature type="domain" description="ChsH2 rubredoxin-like zinc ribbon" evidence="2">
    <location>
        <begin position="29"/>
        <end position="52"/>
    </location>
</feature>
<dbReference type="AlphaFoldDB" id="A0A419WKH0"/>
<sequence length="95" mass="10001">MGFFENLGRKVGEFTHEAKQAADEDAAYACTDCGERFYTAREECPACGSDAIVERQASSTAEDADTDSSSSSDSGSESTPDPSATDDPKDGESTE</sequence>
<comment type="caution">
    <text evidence="3">The sequence shown here is derived from an EMBL/GenBank/DDBJ whole genome shotgun (WGS) entry which is preliminary data.</text>
</comment>
<feature type="compositionally biased region" description="Low complexity" evidence="1">
    <location>
        <begin position="57"/>
        <end position="83"/>
    </location>
</feature>
<dbReference type="InterPro" id="IPR022002">
    <property type="entry name" value="ChsH2_Znr"/>
</dbReference>
<evidence type="ECO:0000313" key="4">
    <source>
        <dbReference type="Proteomes" id="UP000283805"/>
    </source>
</evidence>
<feature type="compositionally biased region" description="Basic and acidic residues" evidence="1">
    <location>
        <begin position="86"/>
        <end position="95"/>
    </location>
</feature>
<keyword evidence="4" id="KW-1185">Reference proteome</keyword>
<reference evidence="3 4" key="1">
    <citation type="submission" date="2018-09" db="EMBL/GenBank/DDBJ databases">
        <title>Genomic Encyclopedia of Archaeal and Bacterial Type Strains, Phase II (KMG-II): from individual species to whole genera.</title>
        <authorList>
            <person name="Goeker M."/>
        </authorList>
    </citation>
    <scope>NUCLEOTIDE SEQUENCE [LARGE SCALE GENOMIC DNA]</scope>
    <source>
        <strain evidence="3 4">DSM 13151</strain>
    </source>
</reference>
<organism evidence="3 4">
    <name type="scientific">Halopiger aswanensis</name>
    <dbReference type="NCBI Taxonomy" id="148449"/>
    <lineage>
        <taxon>Archaea</taxon>
        <taxon>Methanobacteriati</taxon>
        <taxon>Methanobacteriota</taxon>
        <taxon>Stenosarchaea group</taxon>
        <taxon>Halobacteria</taxon>
        <taxon>Halobacteriales</taxon>
        <taxon>Natrialbaceae</taxon>
        <taxon>Halopiger</taxon>
    </lineage>
</organism>
<dbReference type="Proteomes" id="UP000283805">
    <property type="component" value="Unassembled WGS sequence"/>
</dbReference>
<dbReference type="Pfam" id="PF12172">
    <property type="entry name" value="zf-ChsH2"/>
    <property type="match status" value="1"/>
</dbReference>
<dbReference type="EMBL" id="RAPO01000002">
    <property type="protein sequence ID" value="RKD95927.1"/>
    <property type="molecule type" value="Genomic_DNA"/>
</dbReference>
<evidence type="ECO:0000313" key="3">
    <source>
        <dbReference type="EMBL" id="RKD95927.1"/>
    </source>
</evidence>
<evidence type="ECO:0000256" key="1">
    <source>
        <dbReference type="SAM" id="MobiDB-lite"/>
    </source>
</evidence>
<gene>
    <name evidence="3" type="ORF">ATJ93_2790</name>
</gene>
<dbReference type="RefSeq" id="WP_120245142.1">
    <property type="nucleotide sequence ID" value="NZ_RAPO01000002.1"/>
</dbReference>